<evidence type="ECO:0000313" key="3">
    <source>
        <dbReference type="EMBL" id="ASR52644.1"/>
    </source>
</evidence>
<feature type="chain" id="PRO_5046299038" description="TonB C-terminal domain-containing protein" evidence="1">
    <location>
        <begin position="27"/>
        <end position="368"/>
    </location>
</feature>
<reference evidence="3 4" key="1">
    <citation type="submission" date="2017-03" db="EMBL/GenBank/DDBJ databases">
        <title>Complete genome sequence of Blastomonas fulva degrading microcsystin LR.</title>
        <authorList>
            <person name="Lee H.-g."/>
            <person name="Jin L."/>
            <person name="oh H.-M."/>
        </authorList>
    </citation>
    <scope>NUCLEOTIDE SEQUENCE [LARGE SCALE GENOMIC DNA]</scope>
    <source>
        <strain evidence="3 4">T2</strain>
    </source>
</reference>
<accession>A0ABM6M9K7</accession>
<feature type="signal peptide" evidence="1">
    <location>
        <begin position="1"/>
        <end position="26"/>
    </location>
</feature>
<evidence type="ECO:0000256" key="1">
    <source>
        <dbReference type="SAM" id="SignalP"/>
    </source>
</evidence>
<evidence type="ECO:0000313" key="4">
    <source>
        <dbReference type="Proteomes" id="UP000258016"/>
    </source>
</evidence>
<dbReference type="Gene3D" id="3.30.2420.10">
    <property type="entry name" value="TonB"/>
    <property type="match status" value="2"/>
</dbReference>
<sequence>MAVMIPGHDGVMKALLLALVAPSAIAVPPAPPAPPNTERALLAWVPGEVRCAGTVVRPRSLERPLATLSWASQVAGNTVTYTFAIDPSGRTMAIRRVPKDARANGSEDIAPSLAASRFAAGQPRSDCTISYAPEPTSLNAAPVADLIAYSVNAISGPLPRPGWERIHGDSNCRDERALGIETRAFPDFKAIAATPGVREWSMVGYDIEENGATTNIATVAGSRNAALDAASRDAVARTRYYKGRRQGCRFPYWLSPAPLPAPALPDEQQFRPAGATCPARHDWAVQPALRFPEPYRRRAIEGWAVVTYDVAPWGEVSNIQVVASEPSEDFGARAAIVVRGGKAATNRGYVGCTERVKFMMGSDQREDP</sequence>
<evidence type="ECO:0000259" key="2">
    <source>
        <dbReference type="PROSITE" id="PS52015"/>
    </source>
</evidence>
<dbReference type="Proteomes" id="UP000258016">
    <property type="component" value="Chromosome"/>
</dbReference>
<organism evidence="3 4">
    <name type="scientific">Blastomonas fulva</name>
    <dbReference type="NCBI Taxonomy" id="1550728"/>
    <lineage>
        <taxon>Bacteria</taxon>
        <taxon>Pseudomonadati</taxon>
        <taxon>Pseudomonadota</taxon>
        <taxon>Alphaproteobacteria</taxon>
        <taxon>Sphingomonadales</taxon>
        <taxon>Sphingomonadaceae</taxon>
        <taxon>Blastomonas</taxon>
    </lineage>
</organism>
<gene>
    <name evidence="3" type="ORF">B5J99_15225</name>
</gene>
<keyword evidence="1" id="KW-0732">Signal</keyword>
<protein>
    <recommendedName>
        <fullName evidence="2">TonB C-terminal domain-containing protein</fullName>
    </recommendedName>
</protein>
<dbReference type="InterPro" id="IPR037682">
    <property type="entry name" value="TonB_C"/>
</dbReference>
<dbReference type="EMBL" id="CP020083">
    <property type="protein sequence ID" value="ASR52644.1"/>
    <property type="molecule type" value="Genomic_DNA"/>
</dbReference>
<dbReference type="SUPFAM" id="SSF74653">
    <property type="entry name" value="TolA/TonB C-terminal domain"/>
    <property type="match status" value="2"/>
</dbReference>
<dbReference type="Pfam" id="PF03544">
    <property type="entry name" value="TonB_C"/>
    <property type="match status" value="1"/>
</dbReference>
<name>A0ABM6M9K7_9SPHN</name>
<keyword evidence="4" id="KW-1185">Reference proteome</keyword>
<feature type="domain" description="TonB C-terminal" evidence="2">
    <location>
        <begin position="276"/>
        <end position="367"/>
    </location>
</feature>
<dbReference type="PROSITE" id="PS52015">
    <property type="entry name" value="TONB_CTD"/>
    <property type="match status" value="1"/>
</dbReference>
<proteinExistence type="predicted"/>